<evidence type="ECO:0000256" key="7">
    <source>
        <dbReference type="SAM" id="Phobius"/>
    </source>
</evidence>
<keyword evidence="4 7" id="KW-0812">Transmembrane</keyword>
<comment type="caution">
    <text evidence="9">The sequence shown here is derived from an EMBL/GenBank/DDBJ whole genome shotgun (WGS) entry which is preliminary data.</text>
</comment>
<keyword evidence="3" id="KW-0813">Transport</keyword>
<dbReference type="SUPFAM" id="SSF103473">
    <property type="entry name" value="MFS general substrate transporter"/>
    <property type="match status" value="1"/>
</dbReference>
<reference evidence="9 10" key="1">
    <citation type="submission" date="2023-04" db="EMBL/GenBank/DDBJ databases">
        <title>Genome of Basidiobolus ranarum AG-B5.</title>
        <authorList>
            <person name="Stajich J.E."/>
            <person name="Carter-House D."/>
            <person name="Gryganskyi A."/>
        </authorList>
    </citation>
    <scope>NUCLEOTIDE SEQUENCE [LARGE SCALE GENOMIC DNA]</scope>
    <source>
        <strain evidence="9 10">AG-B5</strain>
    </source>
</reference>
<feature type="transmembrane region" description="Helical" evidence="7">
    <location>
        <begin position="63"/>
        <end position="84"/>
    </location>
</feature>
<evidence type="ECO:0000256" key="6">
    <source>
        <dbReference type="ARBA" id="ARBA00023136"/>
    </source>
</evidence>
<sequence>MAAIRDEIELASLDNKETYATCEVNPATNQNCTQNVILVDNRDKHHGIFQLKKPKLSVERSRLCASFYMLCILGFNDASLGGLITVMEPYYKVNHAIISLVFVFTTIGFIIAALTIGTLVARVSLANTLLLGATFFTASYTLLCWAPPFWLLCVAYVILGFGAGIQDAGANIYVAGLNRSSEKLNLLHGFYGIGAFVAPLVAAALLASGIQWNFYYLVNLGLAVINIPSVFYTFRIKKVETLEDHSEPEQSVSDDRNMLKEVLLKRATWITAIFLLFYVGAEVSIGGWIVSFLVTVKNGDPDKMRIVASSFWAGIALGRFALGIPTVRFGERRMVVLYLVLAVGLKLVVWLVPEVIADSVCIAMVGVVLGPMFPTAISVVTKLTSQDLHATTGGLVSSLGFAGAALFPFLTGVIASQQGIWVLEPFALSLFLGMLGLWIALPRQKTPNNTY</sequence>
<feature type="transmembrane region" description="Helical" evidence="7">
    <location>
        <begin position="267"/>
        <end position="294"/>
    </location>
</feature>
<evidence type="ECO:0000313" key="10">
    <source>
        <dbReference type="Proteomes" id="UP001479436"/>
    </source>
</evidence>
<organism evidence="9 10">
    <name type="scientific">Basidiobolus ranarum</name>
    <dbReference type="NCBI Taxonomy" id="34480"/>
    <lineage>
        <taxon>Eukaryota</taxon>
        <taxon>Fungi</taxon>
        <taxon>Fungi incertae sedis</taxon>
        <taxon>Zoopagomycota</taxon>
        <taxon>Entomophthoromycotina</taxon>
        <taxon>Basidiobolomycetes</taxon>
        <taxon>Basidiobolales</taxon>
        <taxon>Basidiobolaceae</taxon>
        <taxon>Basidiobolus</taxon>
    </lineage>
</organism>
<feature type="transmembrane region" description="Helical" evidence="7">
    <location>
        <begin position="393"/>
        <end position="414"/>
    </location>
</feature>
<evidence type="ECO:0000313" key="9">
    <source>
        <dbReference type="EMBL" id="KAK9709727.1"/>
    </source>
</evidence>
<keyword evidence="5 7" id="KW-1133">Transmembrane helix</keyword>
<dbReference type="InterPro" id="IPR051788">
    <property type="entry name" value="MFS_Transporter"/>
</dbReference>
<evidence type="ECO:0000256" key="3">
    <source>
        <dbReference type="ARBA" id="ARBA00022448"/>
    </source>
</evidence>
<feature type="transmembrane region" description="Helical" evidence="7">
    <location>
        <begin position="123"/>
        <end position="143"/>
    </location>
</feature>
<feature type="transmembrane region" description="Helical" evidence="7">
    <location>
        <begin position="149"/>
        <end position="174"/>
    </location>
</feature>
<dbReference type="Proteomes" id="UP001479436">
    <property type="component" value="Unassembled WGS sequence"/>
</dbReference>
<evidence type="ECO:0000256" key="1">
    <source>
        <dbReference type="ARBA" id="ARBA00004127"/>
    </source>
</evidence>
<feature type="transmembrane region" description="Helical" evidence="7">
    <location>
        <begin position="420"/>
        <end position="441"/>
    </location>
</feature>
<feature type="transmembrane region" description="Helical" evidence="7">
    <location>
        <begin position="336"/>
        <end position="356"/>
    </location>
</feature>
<accession>A0ABR2VXZ4</accession>
<dbReference type="InterPro" id="IPR036259">
    <property type="entry name" value="MFS_trans_sf"/>
</dbReference>
<feature type="transmembrane region" description="Helical" evidence="7">
    <location>
        <begin position="96"/>
        <end position="116"/>
    </location>
</feature>
<dbReference type="PROSITE" id="PS50850">
    <property type="entry name" value="MFS"/>
    <property type="match status" value="1"/>
</dbReference>
<dbReference type="PANTHER" id="PTHR23514:SF3">
    <property type="entry name" value="BYPASS OF STOP CODON PROTEIN 6"/>
    <property type="match status" value="1"/>
</dbReference>
<name>A0ABR2VXZ4_9FUNG</name>
<evidence type="ECO:0000256" key="2">
    <source>
        <dbReference type="ARBA" id="ARBA00008335"/>
    </source>
</evidence>
<feature type="transmembrane region" description="Helical" evidence="7">
    <location>
        <begin position="362"/>
        <end position="381"/>
    </location>
</feature>
<evidence type="ECO:0000256" key="5">
    <source>
        <dbReference type="ARBA" id="ARBA00022989"/>
    </source>
</evidence>
<dbReference type="Gene3D" id="1.20.1250.20">
    <property type="entry name" value="MFS general substrate transporter like domains"/>
    <property type="match status" value="2"/>
</dbReference>
<protein>
    <recommendedName>
        <fullName evidence="8">Major facilitator superfamily (MFS) profile domain-containing protein</fullName>
    </recommendedName>
</protein>
<keyword evidence="6 7" id="KW-0472">Membrane</keyword>
<dbReference type="PANTHER" id="PTHR23514">
    <property type="entry name" value="BYPASS OF STOP CODON PROTEIN 6"/>
    <property type="match status" value="1"/>
</dbReference>
<dbReference type="Pfam" id="PF07690">
    <property type="entry name" value="MFS_1"/>
    <property type="match status" value="1"/>
</dbReference>
<feature type="transmembrane region" description="Helical" evidence="7">
    <location>
        <begin position="306"/>
        <end position="324"/>
    </location>
</feature>
<feature type="domain" description="Major facilitator superfamily (MFS) profile" evidence="8">
    <location>
        <begin position="62"/>
        <end position="445"/>
    </location>
</feature>
<gene>
    <name evidence="9" type="ORF">K7432_008840</name>
</gene>
<evidence type="ECO:0000256" key="4">
    <source>
        <dbReference type="ARBA" id="ARBA00022692"/>
    </source>
</evidence>
<comment type="similarity">
    <text evidence="2">Belongs to the major facilitator superfamily.</text>
</comment>
<keyword evidence="10" id="KW-1185">Reference proteome</keyword>
<evidence type="ECO:0000259" key="8">
    <source>
        <dbReference type="PROSITE" id="PS50850"/>
    </source>
</evidence>
<proteinExistence type="inferred from homology"/>
<comment type="subcellular location">
    <subcellularLocation>
        <location evidence="1">Endomembrane system</location>
        <topology evidence="1">Multi-pass membrane protein</topology>
    </subcellularLocation>
</comment>
<feature type="transmembrane region" description="Helical" evidence="7">
    <location>
        <begin position="214"/>
        <end position="234"/>
    </location>
</feature>
<dbReference type="EMBL" id="JASJQH010007388">
    <property type="protein sequence ID" value="KAK9709727.1"/>
    <property type="molecule type" value="Genomic_DNA"/>
</dbReference>
<dbReference type="InterPro" id="IPR011701">
    <property type="entry name" value="MFS"/>
</dbReference>
<feature type="transmembrane region" description="Helical" evidence="7">
    <location>
        <begin position="186"/>
        <end position="208"/>
    </location>
</feature>
<dbReference type="InterPro" id="IPR020846">
    <property type="entry name" value="MFS_dom"/>
</dbReference>